<dbReference type="InterPro" id="IPR019156">
    <property type="entry name" value="Ataxin-10_domain"/>
</dbReference>
<feature type="domain" description="Ataxin-10" evidence="2">
    <location>
        <begin position="69"/>
        <end position="123"/>
    </location>
</feature>
<evidence type="ECO:0000313" key="3">
    <source>
        <dbReference type="EMBL" id="EPZ32117.1"/>
    </source>
</evidence>
<protein>
    <recommendedName>
        <fullName evidence="1">Copper transport protein 86</fullName>
    </recommendedName>
</protein>
<dbReference type="HOGENOM" id="CLU_1993889_0_0_1"/>
<evidence type="ECO:0000313" key="4">
    <source>
        <dbReference type="EMBL" id="RKP17200.1"/>
    </source>
</evidence>
<dbReference type="EMBL" id="ML005969">
    <property type="protein sequence ID" value="RKP17200.1"/>
    <property type="molecule type" value="Genomic_DNA"/>
</dbReference>
<evidence type="ECO:0000259" key="2">
    <source>
        <dbReference type="Pfam" id="PF09759"/>
    </source>
</evidence>
<organism evidence="3 5">
    <name type="scientific">Rozella allomycis (strain CSF55)</name>
    <dbReference type="NCBI Taxonomy" id="988480"/>
    <lineage>
        <taxon>Eukaryota</taxon>
        <taxon>Fungi</taxon>
        <taxon>Fungi incertae sedis</taxon>
        <taxon>Cryptomycota</taxon>
        <taxon>Cryptomycota incertae sedis</taxon>
        <taxon>Rozella</taxon>
    </lineage>
</organism>
<sequence length="125" mass="14582">MFNIDNQSKIISCIDPESFEKHVNCLYDINWLKNEKFPLFAKLIDIIPEFIEELSAESREFIAERSPLKLGVLKLVANLSHENESIKAMFTANEYMTLLQTFVRDDDSNPLLREWAIFAIRNLSK</sequence>
<reference evidence="3 5" key="1">
    <citation type="journal article" date="2013" name="Curr. Biol.">
        <title>Shared signatures of parasitism and phylogenomics unite Cryptomycota and microsporidia.</title>
        <authorList>
            <person name="James T.Y."/>
            <person name="Pelin A."/>
            <person name="Bonen L."/>
            <person name="Ahrendt S."/>
            <person name="Sain D."/>
            <person name="Corradi N."/>
            <person name="Stajich J.E."/>
        </authorList>
    </citation>
    <scope>NUCLEOTIDE SEQUENCE [LARGE SCALE GENOMIC DNA]</scope>
    <source>
        <strain evidence="3 5">CSF55</strain>
        <strain evidence="3 5">CSF55</strain>
    </source>
</reference>
<dbReference type="InterPro" id="IPR016024">
    <property type="entry name" value="ARM-type_fold"/>
</dbReference>
<reference evidence="6" key="2">
    <citation type="journal article" date="2018" name="Nat. Microbiol.">
        <title>Leveraging single-cell genomics to expand the fungal tree of life.</title>
        <authorList>
            <person name="Ahrendt S.R."/>
            <person name="Quandt C.A."/>
            <person name="Ciobanu D."/>
            <person name="Clum A."/>
            <person name="Salamov A."/>
            <person name="Andreopoulos B."/>
            <person name="Cheng J.F."/>
            <person name="Woyke T."/>
            <person name="Pelin A."/>
            <person name="Henrissat B."/>
            <person name="Reynolds N.K."/>
            <person name="Benny G.L."/>
            <person name="Smith M.E."/>
            <person name="James T.Y."/>
            <person name="Grigoriev I.V."/>
        </authorList>
    </citation>
    <scope>NUCLEOTIDE SEQUENCE [LARGE SCALE GENOMIC DNA]</scope>
    <source>
        <strain evidence="6">CSF55</strain>
    </source>
</reference>
<evidence type="ECO:0000313" key="6">
    <source>
        <dbReference type="Proteomes" id="UP000281549"/>
    </source>
</evidence>
<gene>
    <name evidence="3" type="ORF">O9G_002612</name>
    <name evidence="4" type="ORF">ROZALSC1DRAFT_30967</name>
</gene>
<name>A0A075AUE9_ROZAC</name>
<keyword evidence="5" id="KW-1185">Reference proteome</keyword>
<evidence type="ECO:0000313" key="5">
    <source>
        <dbReference type="Proteomes" id="UP000030755"/>
    </source>
</evidence>
<dbReference type="AlphaFoldDB" id="A0A075AUE9"/>
<evidence type="ECO:0000256" key="1">
    <source>
        <dbReference type="ARBA" id="ARBA00044805"/>
    </source>
</evidence>
<dbReference type="SUPFAM" id="SSF48371">
    <property type="entry name" value="ARM repeat"/>
    <property type="match status" value="1"/>
</dbReference>
<dbReference type="Proteomes" id="UP000030755">
    <property type="component" value="Unassembled WGS sequence"/>
</dbReference>
<dbReference type="Proteomes" id="UP000281549">
    <property type="component" value="Unassembled WGS sequence"/>
</dbReference>
<dbReference type="EMBL" id="KE561184">
    <property type="protein sequence ID" value="EPZ32117.1"/>
    <property type="molecule type" value="Genomic_DNA"/>
</dbReference>
<dbReference type="OrthoDB" id="379794at2759"/>
<dbReference type="Pfam" id="PF09759">
    <property type="entry name" value="Atx10homo_assoc"/>
    <property type="match status" value="1"/>
</dbReference>
<reference evidence="4" key="3">
    <citation type="submission" date="2018-08" db="EMBL/GenBank/DDBJ databases">
        <title>Leveraging single-cell genomics to expand the Fungal Tree of Life.</title>
        <authorList>
            <consortium name="DOE Joint Genome Institute"/>
            <person name="Ahrendt S.R."/>
            <person name="Quandt C.A."/>
            <person name="Ciobanu D."/>
            <person name="Clum A."/>
            <person name="Salamov A."/>
            <person name="Andreopoulos B."/>
            <person name="Cheng J.-F."/>
            <person name="Woyke T."/>
            <person name="Pelin A."/>
            <person name="Henrissat B."/>
            <person name="Reynolds N."/>
            <person name="Benny G.L."/>
            <person name="Smith M.E."/>
            <person name="James T.Y."/>
            <person name="Grigoriev I.V."/>
        </authorList>
    </citation>
    <scope>NUCLEOTIDE SEQUENCE</scope>
    <source>
        <strain evidence="4">CSF55</strain>
    </source>
</reference>
<accession>A0A075AUE9</accession>
<proteinExistence type="predicted"/>